<protein>
    <recommendedName>
        <fullName evidence="6">Transcriptional regulator</fullName>
    </recommendedName>
</protein>
<name>A0A0M2SFK1_9STAP</name>
<feature type="binding site" evidence="1">
    <location>
        <position position="146"/>
    </location>
    <ligand>
        <name>Ni(2+)</name>
        <dbReference type="ChEBI" id="CHEBI:49786"/>
    </ligand>
</feature>
<dbReference type="InterPro" id="IPR026043">
    <property type="entry name" value="NadR"/>
</dbReference>
<evidence type="ECO:0000256" key="1">
    <source>
        <dbReference type="PIRSR" id="PIRSR037847-1"/>
    </source>
</evidence>
<dbReference type="OrthoDB" id="9792661at2"/>
<dbReference type="SUPFAM" id="SSF46785">
    <property type="entry name" value="Winged helix' DNA-binding domain"/>
    <property type="match status" value="1"/>
</dbReference>
<evidence type="ECO:0000259" key="2">
    <source>
        <dbReference type="Pfam" id="PF02829"/>
    </source>
</evidence>
<dbReference type="RefSeq" id="WP_046517760.1">
    <property type="nucleotide sequence ID" value="NZ_LAYZ01000025.1"/>
</dbReference>
<evidence type="ECO:0000313" key="5">
    <source>
        <dbReference type="Proteomes" id="UP000034287"/>
    </source>
</evidence>
<reference evidence="4 5" key="1">
    <citation type="submission" date="2015-04" db="EMBL/GenBank/DDBJ databases">
        <title>Taxonomic description and genome sequence of Salinicoccus sediminis sp. nov., a novel hyper halotolerant bacterium isolated from marine sediment.</title>
        <authorList>
            <person name="Mathan Kumar R."/>
            <person name="Kaur G."/>
            <person name="Kumar N."/>
            <person name="Kumar A."/>
            <person name="Singh N.K."/>
            <person name="Kaur N."/>
            <person name="Mayilraj S."/>
        </authorList>
    </citation>
    <scope>NUCLEOTIDE SEQUENCE [LARGE SCALE GENOMIC DNA]</scope>
    <source>
        <strain evidence="4 5">SV-16</strain>
    </source>
</reference>
<dbReference type="Pfam" id="PF02829">
    <property type="entry name" value="3H"/>
    <property type="match status" value="1"/>
</dbReference>
<organism evidence="4 5">
    <name type="scientific">Salinicoccus sediminis</name>
    <dbReference type="NCBI Taxonomy" id="1432562"/>
    <lineage>
        <taxon>Bacteria</taxon>
        <taxon>Bacillati</taxon>
        <taxon>Bacillota</taxon>
        <taxon>Bacilli</taxon>
        <taxon>Bacillales</taxon>
        <taxon>Staphylococcaceae</taxon>
        <taxon>Salinicoccus</taxon>
    </lineage>
</organism>
<evidence type="ECO:0008006" key="6">
    <source>
        <dbReference type="Google" id="ProtNLM"/>
    </source>
</evidence>
<dbReference type="Proteomes" id="UP000034287">
    <property type="component" value="Unassembled WGS sequence"/>
</dbReference>
<comment type="caution">
    <text evidence="4">The sequence shown here is derived from an EMBL/GenBank/DDBJ whole genome shotgun (WGS) entry which is preliminary data.</text>
</comment>
<accession>A0A0M2SFK1</accession>
<feature type="binding site" evidence="1">
    <location>
        <position position="148"/>
    </location>
    <ligand>
        <name>Ni(2+)</name>
        <dbReference type="ChEBI" id="CHEBI:49786"/>
    </ligand>
</feature>
<dbReference type="InterPro" id="IPR036390">
    <property type="entry name" value="WH_DNA-bd_sf"/>
</dbReference>
<dbReference type="PANTHER" id="PTHR40068:SF1">
    <property type="entry name" value="TRANSCRIPTION REPRESSOR NIAR-RELATED"/>
    <property type="match status" value="1"/>
</dbReference>
<keyword evidence="1" id="KW-0479">Metal-binding</keyword>
<dbReference type="InterPro" id="IPR013196">
    <property type="entry name" value="HTH_11"/>
</dbReference>
<dbReference type="InterPro" id="IPR035922">
    <property type="entry name" value="3H_dom_sf"/>
</dbReference>
<dbReference type="PIRSF" id="PIRSF037847">
    <property type="entry name" value="NiaR"/>
    <property type="match status" value="1"/>
</dbReference>
<dbReference type="InterPro" id="IPR004173">
    <property type="entry name" value="3H_domain"/>
</dbReference>
<dbReference type="AlphaFoldDB" id="A0A0M2SFK1"/>
<proteinExistence type="predicted"/>
<evidence type="ECO:0000259" key="3">
    <source>
        <dbReference type="Pfam" id="PF08279"/>
    </source>
</evidence>
<feature type="binding site" evidence="1">
    <location>
        <position position="87"/>
    </location>
    <ligand>
        <name>Ni(2+)</name>
        <dbReference type="ChEBI" id="CHEBI:49786"/>
    </ligand>
</feature>
<dbReference type="PANTHER" id="PTHR40068">
    <property type="entry name" value="TRANSCRIPTION REPRESSOR NIAR-RELATED"/>
    <property type="match status" value="1"/>
</dbReference>
<dbReference type="Gene3D" id="1.10.10.10">
    <property type="entry name" value="Winged helix-like DNA-binding domain superfamily/Winged helix DNA-binding domain"/>
    <property type="match status" value="1"/>
</dbReference>
<feature type="binding site" evidence="1">
    <location>
        <position position="79"/>
    </location>
    <ligand>
        <name>Ni(2+)</name>
        <dbReference type="ChEBI" id="CHEBI:49786"/>
    </ligand>
</feature>
<dbReference type="Gene3D" id="3.30.1340.20">
    <property type="entry name" value="3H domain"/>
    <property type="match status" value="1"/>
</dbReference>
<dbReference type="STRING" id="1432562.WN59_12285"/>
<keyword evidence="1" id="KW-0533">Nickel</keyword>
<keyword evidence="5" id="KW-1185">Reference proteome</keyword>
<dbReference type="GO" id="GO:0046872">
    <property type="term" value="F:metal ion binding"/>
    <property type="evidence" value="ECO:0007669"/>
    <property type="project" value="UniProtKB-KW"/>
</dbReference>
<dbReference type="Pfam" id="PF08279">
    <property type="entry name" value="HTH_11"/>
    <property type="match status" value="1"/>
</dbReference>
<dbReference type="EMBL" id="LAYZ01000025">
    <property type="protein sequence ID" value="KKK33514.1"/>
    <property type="molecule type" value="Genomic_DNA"/>
</dbReference>
<evidence type="ECO:0000313" key="4">
    <source>
        <dbReference type="EMBL" id="KKK33514.1"/>
    </source>
</evidence>
<dbReference type="PATRIC" id="fig|1432562.3.peg.2459"/>
<gene>
    <name evidence="4" type="ORF">WN59_12285</name>
</gene>
<feature type="domain" description="Helix-turn-helix type 11" evidence="3">
    <location>
        <begin position="7"/>
        <end position="59"/>
    </location>
</feature>
<sequence length="174" mass="19788">MTTAEKRRAEILKQLKNTGDSISGTKLAEQYDVSRQIIVRDISILKADGHPIVSTSRGYVHRPAERPGKPFKRTIACQHNFEHMAEELQIILDNGAMIDNVSIDHPVYGEMTGELMIATNEDLTMFLTRMHKEKSRMLANLTDNIHLHRISADTKKILDNAVRDLIEHGYIIQD</sequence>
<dbReference type="SUPFAM" id="SSF75500">
    <property type="entry name" value="Putative transcriptional regulator TM1602, C-terminal domain"/>
    <property type="match status" value="1"/>
</dbReference>
<feature type="domain" description="3H" evidence="2">
    <location>
        <begin position="75"/>
        <end position="170"/>
    </location>
</feature>
<dbReference type="InterPro" id="IPR036388">
    <property type="entry name" value="WH-like_DNA-bd_sf"/>
</dbReference>